<dbReference type="PROSITE" id="PS01124">
    <property type="entry name" value="HTH_ARAC_FAMILY_2"/>
    <property type="match status" value="1"/>
</dbReference>
<accession>A0A2P8FGX1</accession>
<keyword evidence="1" id="KW-0805">Transcription regulation</keyword>
<protein>
    <submittedName>
        <fullName evidence="5">Helix-turn-helix protein</fullName>
    </submittedName>
</protein>
<keyword evidence="3" id="KW-0804">Transcription</keyword>
<dbReference type="InterPro" id="IPR018062">
    <property type="entry name" value="HTH_AraC-typ_CS"/>
</dbReference>
<evidence type="ECO:0000256" key="3">
    <source>
        <dbReference type="ARBA" id="ARBA00023163"/>
    </source>
</evidence>
<keyword evidence="2" id="KW-0238">DNA-binding</keyword>
<gene>
    <name evidence="5" type="ORF">CLV88_10268</name>
</gene>
<dbReference type="PROSITE" id="PS00041">
    <property type="entry name" value="HTH_ARAC_FAMILY_1"/>
    <property type="match status" value="1"/>
</dbReference>
<comment type="caution">
    <text evidence="5">The sequence shown here is derived from an EMBL/GenBank/DDBJ whole genome shotgun (WGS) entry which is preliminary data.</text>
</comment>
<dbReference type="Pfam" id="PF12833">
    <property type="entry name" value="HTH_18"/>
    <property type="match status" value="1"/>
</dbReference>
<evidence type="ECO:0000259" key="4">
    <source>
        <dbReference type="PROSITE" id="PS01124"/>
    </source>
</evidence>
<dbReference type="InterPro" id="IPR029062">
    <property type="entry name" value="Class_I_gatase-like"/>
</dbReference>
<evidence type="ECO:0000256" key="1">
    <source>
        <dbReference type="ARBA" id="ARBA00023015"/>
    </source>
</evidence>
<evidence type="ECO:0000256" key="2">
    <source>
        <dbReference type="ARBA" id="ARBA00023125"/>
    </source>
</evidence>
<reference evidence="5 6" key="1">
    <citation type="submission" date="2018-03" db="EMBL/GenBank/DDBJ databases">
        <title>Genomic Encyclopedia of Archaeal and Bacterial Type Strains, Phase II (KMG-II): from individual species to whole genera.</title>
        <authorList>
            <person name="Goeker M."/>
        </authorList>
    </citation>
    <scope>NUCLEOTIDE SEQUENCE [LARGE SCALE GENOMIC DNA]</scope>
    <source>
        <strain evidence="5 6">DSM 100673</strain>
    </source>
</reference>
<dbReference type="PANTHER" id="PTHR46796">
    <property type="entry name" value="HTH-TYPE TRANSCRIPTIONAL ACTIVATOR RHAS-RELATED"/>
    <property type="match status" value="1"/>
</dbReference>
<proteinExistence type="predicted"/>
<dbReference type="AlphaFoldDB" id="A0A2P8FGX1"/>
<dbReference type="GO" id="GO:0043565">
    <property type="term" value="F:sequence-specific DNA binding"/>
    <property type="evidence" value="ECO:0007669"/>
    <property type="project" value="InterPro"/>
</dbReference>
<dbReference type="InterPro" id="IPR050204">
    <property type="entry name" value="AraC_XylS_family_regulators"/>
</dbReference>
<dbReference type="SUPFAM" id="SSF52317">
    <property type="entry name" value="Class I glutamine amidotransferase-like"/>
    <property type="match status" value="1"/>
</dbReference>
<dbReference type="Gene3D" id="1.10.10.60">
    <property type="entry name" value="Homeodomain-like"/>
    <property type="match status" value="2"/>
</dbReference>
<dbReference type="Proteomes" id="UP000240418">
    <property type="component" value="Unassembled WGS sequence"/>
</dbReference>
<keyword evidence="6" id="KW-1185">Reference proteome</keyword>
<dbReference type="SMART" id="SM00342">
    <property type="entry name" value="HTH_ARAC"/>
    <property type="match status" value="1"/>
</dbReference>
<dbReference type="Gene3D" id="3.40.50.880">
    <property type="match status" value="1"/>
</dbReference>
<feature type="domain" description="HTH araC/xylS-type" evidence="4">
    <location>
        <begin position="130"/>
        <end position="228"/>
    </location>
</feature>
<dbReference type="GO" id="GO:0003700">
    <property type="term" value="F:DNA-binding transcription factor activity"/>
    <property type="evidence" value="ECO:0007669"/>
    <property type="project" value="InterPro"/>
</dbReference>
<evidence type="ECO:0000313" key="5">
    <source>
        <dbReference type="EMBL" id="PSL20949.1"/>
    </source>
</evidence>
<organism evidence="5 6">
    <name type="scientific">Shimia abyssi</name>
    <dbReference type="NCBI Taxonomy" id="1662395"/>
    <lineage>
        <taxon>Bacteria</taxon>
        <taxon>Pseudomonadati</taxon>
        <taxon>Pseudomonadota</taxon>
        <taxon>Alphaproteobacteria</taxon>
        <taxon>Rhodobacterales</taxon>
        <taxon>Roseobacteraceae</taxon>
    </lineage>
</organism>
<dbReference type="EMBL" id="PYGJ01000002">
    <property type="protein sequence ID" value="PSL20949.1"/>
    <property type="molecule type" value="Genomic_DNA"/>
</dbReference>
<dbReference type="InterPro" id="IPR018060">
    <property type="entry name" value="HTH_AraC"/>
</dbReference>
<dbReference type="InterPro" id="IPR009057">
    <property type="entry name" value="Homeodomain-like_sf"/>
</dbReference>
<sequence>MLAAIFLNGSSRSIRGARSCVRSVLVWLAEADVLGNRIVTTHWGLEPHMAKHYPMVATDVNQILIEHADLITAGGMMAWVDLCLALIDRFIGRDAVIETAHRFVVDVGQRDQRRYRRFTPNLTHGDPGVRKAQLAIERDFDGKYSIRDLATVAGMSERTFIRRFSSITGLPPMAYVQAVRIEKSKDMLIHSNQIVQNIAFAAGYSDHSSFGRKFIQETGLTPTEFRNRFALKSAGAG</sequence>
<name>A0A2P8FGX1_9RHOB</name>
<evidence type="ECO:0000313" key="6">
    <source>
        <dbReference type="Proteomes" id="UP000240418"/>
    </source>
</evidence>
<dbReference type="SUPFAM" id="SSF46689">
    <property type="entry name" value="Homeodomain-like"/>
    <property type="match status" value="2"/>
</dbReference>